<dbReference type="AlphaFoldDB" id="L0DZQ5"/>
<dbReference type="InterPro" id="IPR052344">
    <property type="entry name" value="Transposase-related"/>
</dbReference>
<dbReference type="NCBIfam" id="NF033517">
    <property type="entry name" value="transpos_IS66"/>
    <property type="match status" value="1"/>
</dbReference>
<dbReference type="PATRIC" id="fig|1255043.3.peg.2920"/>
<dbReference type="InterPro" id="IPR039552">
    <property type="entry name" value="IS66_C"/>
</dbReference>
<dbReference type="HOGENOM" id="CLU_023034_0_2_6"/>
<dbReference type="InterPro" id="IPR004291">
    <property type="entry name" value="Transposase_IS66_central"/>
</dbReference>
<dbReference type="EMBL" id="CP003989">
    <property type="protein sequence ID" value="AGA34533.1"/>
    <property type="molecule type" value="Genomic_DNA"/>
</dbReference>
<gene>
    <name evidence="3" type="ordered locus">TVNIR_2895</name>
</gene>
<dbReference type="PANTHER" id="PTHR33678">
    <property type="entry name" value="BLL1576 PROTEIN"/>
    <property type="match status" value="1"/>
</dbReference>
<evidence type="ECO:0000313" key="4">
    <source>
        <dbReference type="Proteomes" id="UP000010809"/>
    </source>
</evidence>
<proteinExistence type="predicted"/>
<dbReference type="STRING" id="1255043.TVNIR_2895"/>
<evidence type="ECO:0000259" key="1">
    <source>
        <dbReference type="Pfam" id="PF03050"/>
    </source>
</evidence>
<dbReference type="Pfam" id="PF03050">
    <property type="entry name" value="DDE_Tnp_IS66"/>
    <property type="match status" value="1"/>
</dbReference>
<organism evidence="3 4">
    <name type="scientific">Thioalkalivibrio nitratireducens (strain DSM 14787 / UNIQEM 213 / ALEN2)</name>
    <dbReference type="NCBI Taxonomy" id="1255043"/>
    <lineage>
        <taxon>Bacteria</taxon>
        <taxon>Pseudomonadati</taxon>
        <taxon>Pseudomonadota</taxon>
        <taxon>Gammaproteobacteria</taxon>
        <taxon>Chromatiales</taxon>
        <taxon>Ectothiorhodospiraceae</taxon>
        <taxon>Thioalkalivibrio</taxon>
    </lineage>
</organism>
<reference evidence="3" key="1">
    <citation type="submission" date="2015-12" db="EMBL/GenBank/DDBJ databases">
        <authorList>
            <person name="Tikhonova T.V."/>
            <person name="Pavlov A.R."/>
            <person name="Beletsky A.V."/>
            <person name="Mardanov A.V."/>
            <person name="Sorokin D.Y."/>
            <person name="Ravin N.V."/>
            <person name="Popov V.O."/>
        </authorList>
    </citation>
    <scope>NUCLEOTIDE SEQUENCE</scope>
    <source>
        <strain evidence="3">DSM 14787</strain>
    </source>
</reference>
<dbReference type="eggNOG" id="COG3436">
    <property type="taxonomic scope" value="Bacteria"/>
</dbReference>
<dbReference type="PANTHER" id="PTHR33678:SF1">
    <property type="entry name" value="BLL1576 PROTEIN"/>
    <property type="match status" value="1"/>
</dbReference>
<keyword evidence="4" id="KW-1185">Reference proteome</keyword>
<accession>L0DZQ5</accession>
<feature type="domain" description="Transposase IS66 C-terminal" evidence="2">
    <location>
        <begin position="396"/>
        <end position="432"/>
    </location>
</feature>
<dbReference type="InterPro" id="IPR008878">
    <property type="entry name" value="Transposase_IS66_Orf2"/>
</dbReference>
<dbReference type="KEGG" id="tni:TVNIR_2895"/>
<evidence type="ECO:0000313" key="3">
    <source>
        <dbReference type="EMBL" id="AGA34533.1"/>
    </source>
</evidence>
<sequence length="454" mass="51423">MNRRRTQLKVLYFDGDGFCVWSKRLEQGQFALQPGARAGVVALSGTGFQALLEGLQFEVKKRYRLAQCPGSYVILEYHRPVLKRRDTEQLITTPAPANVHDRSVADVSFLAGMLIDKFLYHLPLYRQHQRLLQSGIQLSRMTLGTLAARAIGLLEPIYKAQLEHIRQGRVVTVDETPIKAGRSAPGKMRSAYFWPVYGEDGEICFPYASNRHFDNVEKILGAKFTGGLQSDGYGAYERFVELVQAVTHAGCWAHTRRYFERALDAEPQAAGEALRQIRAFYAVEEEIRARGLEGAEKLALRTEQTLPKAQDFWRWCDEQCHRPDLTPSNPPSNPLSKALVYARGRIEALQVFLHDPDVAIDPNHIERTLRPIPMGKKNFLFAWTELGAKQIGIIQSLIVTCRLQGISPSVYLTDVLQRVSQHPARDVIDLTPRRWKILFADDPLRSDLDRPPPA</sequence>
<evidence type="ECO:0000259" key="2">
    <source>
        <dbReference type="Pfam" id="PF13817"/>
    </source>
</evidence>
<name>L0DZQ5_THIND</name>
<dbReference type="Pfam" id="PF13817">
    <property type="entry name" value="DDE_Tnp_IS66_C"/>
    <property type="match status" value="1"/>
</dbReference>
<dbReference type="Proteomes" id="UP000010809">
    <property type="component" value="Chromosome"/>
</dbReference>
<dbReference type="OrthoDB" id="5413092at2"/>
<protein>
    <submittedName>
        <fullName evidence="3">Transposase</fullName>
    </submittedName>
</protein>
<dbReference type="Pfam" id="PF05717">
    <property type="entry name" value="TnpB_IS66"/>
    <property type="match status" value="1"/>
</dbReference>
<feature type="domain" description="Transposase IS66 central" evidence="1">
    <location>
        <begin position="103"/>
        <end position="389"/>
    </location>
</feature>